<reference evidence="9" key="1">
    <citation type="journal article" date="2013" name="Genome Biol.">
        <title>Draft genome of the mountain pine beetle, Dendroctonus ponderosae Hopkins, a major forest pest.</title>
        <authorList>
            <person name="Keeling C.I."/>
            <person name="Yuen M.M."/>
            <person name="Liao N.Y."/>
            <person name="Docking T.R."/>
            <person name="Chan S.K."/>
            <person name="Taylor G.A."/>
            <person name="Palmquist D.L."/>
            <person name="Jackman S.D."/>
            <person name="Nguyen A."/>
            <person name="Li M."/>
            <person name="Henderson H."/>
            <person name="Janes J.K."/>
            <person name="Zhao Y."/>
            <person name="Pandoh P."/>
            <person name="Moore R."/>
            <person name="Sperling F.A."/>
            <person name="Huber D.P."/>
            <person name="Birol I."/>
            <person name="Jones S.J."/>
            <person name="Bohlmann J."/>
        </authorList>
    </citation>
    <scope>NUCLEOTIDE SEQUENCE</scope>
</reference>
<feature type="non-terminal residue" evidence="9">
    <location>
        <position position="1"/>
    </location>
</feature>
<dbReference type="OMA" id="PLCKHHY"/>
<evidence type="ECO:0000256" key="6">
    <source>
        <dbReference type="ARBA" id="ARBA00031471"/>
    </source>
</evidence>
<dbReference type="GO" id="GO:0006887">
    <property type="term" value="P:exocytosis"/>
    <property type="evidence" value="ECO:0007669"/>
    <property type="project" value="UniProtKB-KW"/>
</dbReference>
<dbReference type="GO" id="GO:0000145">
    <property type="term" value="C:exocyst"/>
    <property type="evidence" value="ECO:0007669"/>
    <property type="project" value="TreeGrafter"/>
</dbReference>
<dbReference type="InterPro" id="IPR009976">
    <property type="entry name" value="Sec10-like"/>
</dbReference>
<evidence type="ECO:0000259" key="7">
    <source>
        <dbReference type="Pfam" id="PF07393"/>
    </source>
</evidence>
<dbReference type="PANTHER" id="PTHR12100">
    <property type="entry name" value="SEC10"/>
    <property type="match status" value="1"/>
</dbReference>
<dbReference type="GO" id="GO:0006893">
    <property type="term" value="P:Golgi to plasma membrane transport"/>
    <property type="evidence" value="ECO:0007669"/>
    <property type="project" value="TreeGrafter"/>
</dbReference>
<dbReference type="InterPro" id="IPR048625">
    <property type="entry name" value="Sec10_N"/>
</dbReference>
<evidence type="ECO:0000256" key="3">
    <source>
        <dbReference type="ARBA" id="ARBA00022448"/>
    </source>
</evidence>
<accession>N6TK53</accession>
<evidence type="ECO:0000256" key="4">
    <source>
        <dbReference type="ARBA" id="ARBA00022483"/>
    </source>
</evidence>
<protein>
    <recommendedName>
        <fullName evidence="2">Exocyst complex component 5</fullName>
    </recommendedName>
    <alternativeName>
        <fullName evidence="6">Exocyst complex component Sec10</fullName>
    </alternativeName>
</protein>
<name>N6TK53_DENPD</name>
<evidence type="ECO:0000256" key="1">
    <source>
        <dbReference type="ARBA" id="ARBA00006572"/>
    </source>
</evidence>
<organism evidence="9">
    <name type="scientific">Dendroctonus ponderosae</name>
    <name type="common">Mountain pine beetle</name>
    <dbReference type="NCBI Taxonomy" id="77166"/>
    <lineage>
        <taxon>Eukaryota</taxon>
        <taxon>Metazoa</taxon>
        <taxon>Ecdysozoa</taxon>
        <taxon>Arthropoda</taxon>
        <taxon>Hexapoda</taxon>
        <taxon>Insecta</taxon>
        <taxon>Pterygota</taxon>
        <taxon>Neoptera</taxon>
        <taxon>Endopterygota</taxon>
        <taxon>Coleoptera</taxon>
        <taxon>Polyphaga</taxon>
        <taxon>Cucujiformia</taxon>
        <taxon>Curculionidae</taxon>
        <taxon>Scolytinae</taxon>
        <taxon>Dendroctonus</taxon>
    </lineage>
</organism>
<evidence type="ECO:0000313" key="9">
    <source>
        <dbReference type="EMBL" id="ENN78288.1"/>
    </source>
</evidence>
<dbReference type="Pfam" id="PF07393">
    <property type="entry name" value="Sec10_HB"/>
    <property type="match status" value="1"/>
</dbReference>
<feature type="domain" description="Exocyst complex component Sec10 N-terminal" evidence="8">
    <location>
        <begin position="44"/>
        <end position="156"/>
    </location>
</feature>
<keyword evidence="4" id="KW-0268">Exocytosis</keyword>
<feature type="domain" description="Exocyst complex component Sec10-like alpha-helical bundle" evidence="7">
    <location>
        <begin position="162"/>
        <end position="717"/>
    </location>
</feature>
<evidence type="ECO:0000256" key="5">
    <source>
        <dbReference type="ARBA" id="ARBA00023054"/>
    </source>
</evidence>
<dbReference type="OrthoDB" id="6600346at2759"/>
<gene>
    <name evidence="9" type="ORF">YQE_05438</name>
</gene>
<dbReference type="EMBL" id="KB740923">
    <property type="protein sequence ID" value="ENN78288.1"/>
    <property type="molecule type" value="Genomic_DNA"/>
</dbReference>
<dbReference type="InterPro" id="IPR048627">
    <property type="entry name" value="Sec10_HB"/>
</dbReference>
<dbReference type="PANTHER" id="PTHR12100:SF0">
    <property type="entry name" value="EXOCYST COMPLEX COMPONENT 5"/>
    <property type="match status" value="1"/>
</dbReference>
<dbReference type="AlphaFoldDB" id="N6TK53"/>
<sequence length="803" mass="92325">MMQQYIKELEQEPFDAEEFVERLAWRTIAETKTEGDEGDINPSLLHDSFVQAIKDLTLLQERQQKKCERLESVVREDEAMFFQEIYTLLEQNKQSIDTFQELDSKINHVATKVLHLGDQLDSVNGPRARVVDAHKLMSHLSEFLSNGPLTSSIFNDPYRVDEAADVIQKLFLISQDLPSPKFESVKRKIERTYSDIEKALIEDFVRAMSKEDLIRMKAIANVLSQFKGYSQCVDAYIDQSQMGCLLSKDIFANLLPLCKHNYEIIKEVFNNPEQVMAKFVLNLYQLKLSDYVESRLSSKVGSYEYLQILYELYSKTNQFSSELSVYNLGSDQNYLTKLTTKIFNKYINDYIQIELKCLRERCTHNLQKYYDSKSHQKKQIQSGGFQDLRRDLQAVIGTRANINIAQIENYGGETFLAEELAIMILQDTKHAFLRCQLLSRPEDKSSNASKILTTLVNSLLIEHVDYAVELGLHAIPVVEGAKNPPVLYFFTIVHQCNNITHLVEKQFMDLVLPLITNTPVYNECIQKKKFVLEDMERKVNLGLDRCLNAVTAWMKLYLQAEQKKGDFKPETDDFDTVASPACKAVCQYISSIIKQMKTNLDGNNVTAVLEELGVRLHRTIYDHMLQFQYNTAGAMVAICDLNEYRSCTKSLGPLVIELFETLHALCNLLLVKAENLHQVCSEDSLLLVRVVKMGSINQARKVGYICRLCSNLKRVVIHMYTGKAKNLQLLDNLKLLPITLNRYDSLPKTVCENCIIKLKKQARLLMLIRKSNSAYKVHKELHTQNECPVHCPFYEFYGRSEPS</sequence>
<proteinExistence type="inferred from homology"/>
<evidence type="ECO:0000256" key="2">
    <source>
        <dbReference type="ARBA" id="ARBA00017524"/>
    </source>
</evidence>
<dbReference type="Pfam" id="PF20667">
    <property type="entry name" value="Sec10_N"/>
    <property type="match status" value="1"/>
</dbReference>
<keyword evidence="5" id="KW-0175">Coiled coil</keyword>
<comment type="similarity">
    <text evidence="1">Belongs to the SEC10 family.</text>
</comment>
<keyword evidence="3" id="KW-0813">Transport</keyword>
<evidence type="ECO:0000259" key="8">
    <source>
        <dbReference type="Pfam" id="PF20667"/>
    </source>
</evidence>